<proteinExistence type="predicted"/>
<name>A0A811PN11_9POAL</name>
<comment type="caution">
    <text evidence="2">The sequence shown here is derived from an EMBL/GenBank/DDBJ whole genome shotgun (WGS) entry which is preliminary data.</text>
</comment>
<sequence length="151" mass="14688">MTTRGSRAVASGLALTMIAVNAGVSSTGGFALLLSFAGMLAGASFIFVGVRMDEDPTAPIARPGVLAAGVRVQVLSDYSATPPMAAPGSGLTATGLAVTVIAVSVGVSSTGGFALLLSFAGVLAGASLIFVGVRVADDDPTAPIGRPGVQP</sequence>
<dbReference type="EMBL" id="CAJGYO010000007">
    <property type="protein sequence ID" value="CAD6246900.1"/>
    <property type="molecule type" value="Genomic_DNA"/>
</dbReference>
<gene>
    <name evidence="2" type="ORF">NCGR_LOCUS31135</name>
</gene>
<keyword evidence="1" id="KW-1133">Transmembrane helix</keyword>
<dbReference type="AlphaFoldDB" id="A0A811PN11"/>
<evidence type="ECO:0000313" key="3">
    <source>
        <dbReference type="Proteomes" id="UP000604825"/>
    </source>
</evidence>
<evidence type="ECO:0000313" key="2">
    <source>
        <dbReference type="EMBL" id="CAD6246900.1"/>
    </source>
</evidence>
<keyword evidence="1" id="KW-0472">Membrane</keyword>
<keyword evidence="3" id="KW-1185">Reference proteome</keyword>
<keyword evidence="1" id="KW-0812">Transmembrane</keyword>
<feature type="transmembrane region" description="Helical" evidence="1">
    <location>
        <begin position="88"/>
        <end position="107"/>
    </location>
</feature>
<protein>
    <submittedName>
        <fullName evidence="2">Uncharacterized protein</fullName>
    </submittedName>
</protein>
<dbReference type="Proteomes" id="UP000604825">
    <property type="component" value="Unassembled WGS sequence"/>
</dbReference>
<evidence type="ECO:0000256" key="1">
    <source>
        <dbReference type="SAM" id="Phobius"/>
    </source>
</evidence>
<feature type="transmembrane region" description="Helical" evidence="1">
    <location>
        <begin position="113"/>
        <end position="136"/>
    </location>
</feature>
<accession>A0A811PN11</accession>
<reference evidence="2" key="1">
    <citation type="submission" date="2020-10" db="EMBL/GenBank/DDBJ databases">
        <authorList>
            <person name="Han B."/>
            <person name="Lu T."/>
            <person name="Zhao Q."/>
            <person name="Huang X."/>
            <person name="Zhao Y."/>
        </authorList>
    </citation>
    <scope>NUCLEOTIDE SEQUENCE</scope>
</reference>
<organism evidence="2 3">
    <name type="scientific">Miscanthus lutarioriparius</name>
    <dbReference type="NCBI Taxonomy" id="422564"/>
    <lineage>
        <taxon>Eukaryota</taxon>
        <taxon>Viridiplantae</taxon>
        <taxon>Streptophyta</taxon>
        <taxon>Embryophyta</taxon>
        <taxon>Tracheophyta</taxon>
        <taxon>Spermatophyta</taxon>
        <taxon>Magnoliopsida</taxon>
        <taxon>Liliopsida</taxon>
        <taxon>Poales</taxon>
        <taxon>Poaceae</taxon>
        <taxon>PACMAD clade</taxon>
        <taxon>Panicoideae</taxon>
        <taxon>Andropogonodae</taxon>
        <taxon>Andropogoneae</taxon>
        <taxon>Saccharinae</taxon>
        <taxon>Miscanthus</taxon>
    </lineage>
</organism>
<feature type="transmembrane region" description="Helical" evidence="1">
    <location>
        <begin position="32"/>
        <end position="50"/>
    </location>
</feature>